<dbReference type="EMBL" id="AACS02000003">
    <property type="protein sequence ID" value="EAU90837.2"/>
    <property type="molecule type" value="Genomic_DNA"/>
</dbReference>
<dbReference type="Proteomes" id="UP000001861">
    <property type="component" value="Unassembled WGS sequence"/>
</dbReference>
<keyword evidence="2" id="KW-1185">Reference proteome</keyword>
<organism evidence="1 2">
    <name type="scientific">Coprinopsis cinerea (strain Okayama-7 / 130 / ATCC MYA-4618 / FGSC 9003)</name>
    <name type="common">Inky cap fungus</name>
    <name type="synonym">Hormographiella aspergillata</name>
    <dbReference type="NCBI Taxonomy" id="240176"/>
    <lineage>
        <taxon>Eukaryota</taxon>
        <taxon>Fungi</taxon>
        <taxon>Dikarya</taxon>
        <taxon>Basidiomycota</taxon>
        <taxon>Agaricomycotina</taxon>
        <taxon>Agaricomycetes</taxon>
        <taxon>Agaricomycetidae</taxon>
        <taxon>Agaricales</taxon>
        <taxon>Agaricineae</taxon>
        <taxon>Psathyrellaceae</taxon>
        <taxon>Coprinopsis</taxon>
    </lineage>
</organism>
<protein>
    <submittedName>
        <fullName evidence="1">Uncharacterized protein</fullName>
    </submittedName>
</protein>
<dbReference type="InParanoid" id="A8N825"/>
<evidence type="ECO:0000313" key="2">
    <source>
        <dbReference type="Proteomes" id="UP000001861"/>
    </source>
</evidence>
<name>A8N825_COPC7</name>
<reference evidence="1 2" key="1">
    <citation type="journal article" date="2010" name="Proc. Natl. Acad. Sci. U.S.A.">
        <title>Insights into evolution of multicellular fungi from the assembled chromosomes of the mushroom Coprinopsis cinerea (Coprinus cinereus).</title>
        <authorList>
            <person name="Stajich J.E."/>
            <person name="Wilke S.K."/>
            <person name="Ahren D."/>
            <person name="Au C.H."/>
            <person name="Birren B.W."/>
            <person name="Borodovsky M."/>
            <person name="Burns C."/>
            <person name="Canback B."/>
            <person name="Casselton L.A."/>
            <person name="Cheng C.K."/>
            <person name="Deng J."/>
            <person name="Dietrich F.S."/>
            <person name="Fargo D.C."/>
            <person name="Farman M.L."/>
            <person name="Gathman A.C."/>
            <person name="Goldberg J."/>
            <person name="Guigo R."/>
            <person name="Hoegger P.J."/>
            <person name="Hooker J.B."/>
            <person name="Huggins A."/>
            <person name="James T.Y."/>
            <person name="Kamada T."/>
            <person name="Kilaru S."/>
            <person name="Kodira C."/>
            <person name="Kues U."/>
            <person name="Kupfer D."/>
            <person name="Kwan H.S."/>
            <person name="Lomsadze A."/>
            <person name="Li W."/>
            <person name="Lilly W.W."/>
            <person name="Ma L.J."/>
            <person name="Mackey A.J."/>
            <person name="Manning G."/>
            <person name="Martin F."/>
            <person name="Muraguchi H."/>
            <person name="Natvig D.O."/>
            <person name="Palmerini H."/>
            <person name="Ramesh M.A."/>
            <person name="Rehmeyer C.J."/>
            <person name="Roe B.A."/>
            <person name="Shenoy N."/>
            <person name="Stanke M."/>
            <person name="Ter-Hovhannisyan V."/>
            <person name="Tunlid A."/>
            <person name="Velagapudi R."/>
            <person name="Vision T.J."/>
            <person name="Zeng Q."/>
            <person name="Zolan M.E."/>
            <person name="Pukkila P.J."/>
        </authorList>
    </citation>
    <scope>NUCLEOTIDE SEQUENCE [LARGE SCALE GENOMIC DNA]</scope>
    <source>
        <strain evidence="2">Okayama-7 / 130 / ATCC MYA-4618 / FGSC 9003</strain>
    </source>
</reference>
<dbReference type="KEGG" id="cci:CC1G_13224"/>
<dbReference type="GeneID" id="6007434"/>
<dbReference type="HOGENOM" id="CLU_2145729_0_0_1"/>
<dbReference type="VEuPathDB" id="FungiDB:CC1G_13224"/>
<comment type="caution">
    <text evidence="1">The sequence shown here is derived from an EMBL/GenBank/DDBJ whole genome shotgun (WGS) entry which is preliminary data.</text>
</comment>
<gene>
    <name evidence="1" type="ORF">CC1G_13224</name>
</gene>
<sequence length="112" mass="12851">MRMPVPTTRLTTFHIHRPSTVQLLHEAEFILDDALRHLHAFRVISEGKAVESENVRVFAGQSEELLNRLVHLKSLPKIRSESVKTLIRAILRWRRAVQVEEVSVAPPPMLTT</sequence>
<dbReference type="AlphaFoldDB" id="A8N825"/>
<accession>A8N825</accession>
<proteinExistence type="predicted"/>
<evidence type="ECO:0000313" key="1">
    <source>
        <dbReference type="EMBL" id="EAU90837.2"/>
    </source>
</evidence>
<dbReference type="RefSeq" id="XP_001830981.2">
    <property type="nucleotide sequence ID" value="XM_001830929.2"/>
</dbReference>